<evidence type="ECO:0000313" key="3">
    <source>
        <dbReference type="EMBL" id="ODN43661.1"/>
    </source>
</evidence>
<keyword evidence="1" id="KW-0479">Metal-binding</keyword>
<dbReference type="EMBL" id="MDTU01000001">
    <property type="protein sequence ID" value="ODN43661.1"/>
    <property type="molecule type" value="Genomic_DNA"/>
</dbReference>
<name>A0ABX3A466_9GAMM</name>
<dbReference type="InterPro" id="IPR037523">
    <property type="entry name" value="VOC_core"/>
</dbReference>
<gene>
    <name evidence="3" type="ORF">BGC07_13050</name>
</gene>
<evidence type="ECO:0000259" key="2">
    <source>
        <dbReference type="PROSITE" id="PS51819"/>
    </source>
</evidence>
<accession>A0ABX3A466</accession>
<reference evidence="3 4" key="1">
    <citation type="submission" date="2016-08" db="EMBL/GenBank/DDBJ databases">
        <title>Draft genome sequence of Candidatus Piscirickettsia litoralis, from seawater.</title>
        <authorList>
            <person name="Wan X."/>
            <person name="Lee A.J."/>
            <person name="Hou S."/>
            <person name="Donachie S.P."/>
        </authorList>
    </citation>
    <scope>NUCLEOTIDE SEQUENCE [LARGE SCALE GENOMIC DNA]</scope>
    <source>
        <strain evidence="3 4">Y2</strain>
    </source>
</reference>
<evidence type="ECO:0000313" key="4">
    <source>
        <dbReference type="Proteomes" id="UP000094329"/>
    </source>
</evidence>
<dbReference type="InterPro" id="IPR004360">
    <property type="entry name" value="Glyas_Fos-R_dOase_dom"/>
</dbReference>
<dbReference type="InterPro" id="IPR018146">
    <property type="entry name" value="Glyoxalase_1_CS"/>
</dbReference>
<comment type="caution">
    <text evidence="3">The sequence shown here is derived from an EMBL/GenBank/DDBJ whole genome shotgun (WGS) entry which is preliminary data.</text>
</comment>
<proteinExistence type="predicted"/>
<dbReference type="PROSITE" id="PS51819">
    <property type="entry name" value="VOC"/>
    <property type="match status" value="1"/>
</dbReference>
<dbReference type="Gene3D" id="3.10.180.10">
    <property type="entry name" value="2,3-Dihydroxybiphenyl 1,2-Dioxygenase, domain 1"/>
    <property type="match status" value="1"/>
</dbReference>
<sequence>MFKHIDHIALHVNNLNVSQDFYCQYFGFKLHFSETLVSGIKTTYLTLGDTMLELTKLPNQMISGMHFCLKTENFTDAFNYLKNQGIKINRAPHPTSARIASEKNWQRAVFLGPDQEQIEIRGPI</sequence>
<organism evidence="3 4">
    <name type="scientific">Piscirickettsia litoralis</name>
    <dbReference type="NCBI Taxonomy" id="1891921"/>
    <lineage>
        <taxon>Bacteria</taxon>
        <taxon>Pseudomonadati</taxon>
        <taxon>Pseudomonadota</taxon>
        <taxon>Gammaproteobacteria</taxon>
        <taxon>Thiotrichales</taxon>
        <taxon>Piscirickettsiaceae</taxon>
        <taxon>Piscirickettsia</taxon>
    </lineage>
</organism>
<keyword evidence="4" id="KW-1185">Reference proteome</keyword>
<dbReference type="Pfam" id="PF00903">
    <property type="entry name" value="Glyoxalase"/>
    <property type="match status" value="1"/>
</dbReference>
<feature type="domain" description="VOC" evidence="2">
    <location>
        <begin position="4"/>
        <end position="123"/>
    </location>
</feature>
<dbReference type="RefSeq" id="WP_069313459.1">
    <property type="nucleotide sequence ID" value="NZ_MDTU01000001.1"/>
</dbReference>
<dbReference type="SUPFAM" id="SSF54593">
    <property type="entry name" value="Glyoxalase/Bleomycin resistance protein/Dihydroxybiphenyl dioxygenase"/>
    <property type="match status" value="1"/>
</dbReference>
<dbReference type="PROSITE" id="PS00934">
    <property type="entry name" value="GLYOXALASE_I_1"/>
    <property type="match status" value="1"/>
</dbReference>
<dbReference type="Proteomes" id="UP000094329">
    <property type="component" value="Unassembled WGS sequence"/>
</dbReference>
<protein>
    <recommendedName>
        <fullName evidence="2">VOC domain-containing protein</fullName>
    </recommendedName>
</protein>
<evidence type="ECO:0000256" key="1">
    <source>
        <dbReference type="ARBA" id="ARBA00022723"/>
    </source>
</evidence>
<dbReference type="InterPro" id="IPR029068">
    <property type="entry name" value="Glyas_Bleomycin-R_OHBP_Dase"/>
</dbReference>